<evidence type="ECO:0000256" key="1">
    <source>
        <dbReference type="SAM" id="Phobius"/>
    </source>
</evidence>
<keyword evidence="1" id="KW-0812">Transmembrane</keyword>
<feature type="transmembrane region" description="Helical" evidence="1">
    <location>
        <begin position="56"/>
        <end position="76"/>
    </location>
</feature>
<comment type="caution">
    <text evidence="2">The sequence shown here is derived from an EMBL/GenBank/DDBJ whole genome shotgun (WGS) entry which is preliminary data.</text>
</comment>
<evidence type="ECO:0000313" key="2">
    <source>
        <dbReference type="EMBL" id="MCJ0826316.1"/>
    </source>
</evidence>
<evidence type="ECO:0008006" key="4">
    <source>
        <dbReference type="Google" id="ProtNLM"/>
    </source>
</evidence>
<dbReference type="EMBL" id="JALGCL010000003">
    <property type="protein sequence ID" value="MCJ0826316.1"/>
    <property type="molecule type" value="Genomic_DNA"/>
</dbReference>
<dbReference type="Proteomes" id="UP001165423">
    <property type="component" value="Unassembled WGS sequence"/>
</dbReference>
<gene>
    <name evidence="2" type="ORF">MQC88_10200</name>
</gene>
<accession>A0ABT0A5P9</accession>
<sequence length="446" mass="48229">MAVHAVRLGVPQVKGKAVAATVAGRVAVAHVVGLRLAEGLMKRKPGKWTHAVQRMALVACIACGCAGSAFAAVTMLDGTPTTMQSNTERMISLRHQEHMWETSDGATHVIVNRGELTAGDSLQLYSTFDHGLTWVAGPRLSYSDRYSTSDGYLAGDILYLTHATPAGAIRFTRLQYVPGSGTWSQLSSELAYFGGDRAVAINPAMAVDALGTIWIAFVATDTATGNNYIKMLRSTTVPRVWADTGFVFGAVDNASIERSARPVATATGIGMVYTVHEKIYWASRENSWKPSTAWKRQQLFSSTASDNDPYASHFSVAADAARNIHMAISDGGRVGYFRFDAPSRVWSVKWLSNDINAGYIQTTVIDGSVVVAANYNSDVLVFRSVDGGGSFEVSHALVHPDPPSPEVSYQYPRIETTATTNGPMLLLQQYVDSDVQRLLLFNVPLP</sequence>
<keyword evidence="1" id="KW-0472">Membrane</keyword>
<keyword evidence="3" id="KW-1185">Reference proteome</keyword>
<organism evidence="2 3">
    <name type="scientific">Cognatiluteimonas sedimenti</name>
    <dbReference type="NCBI Taxonomy" id="2927791"/>
    <lineage>
        <taxon>Bacteria</taxon>
        <taxon>Pseudomonadati</taxon>
        <taxon>Pseudomonadota</taxon>
        <taxon>Gammaproteobacteria</taxon>
        <taxon>Lysobacterales</taxon>
        <taxon>Lysobacteraceae</taxon>
        <taxon>Cognatiluteimonas</taxon>
    </lineage>
</organism>
<proteinExistence type="predicted"/>
<evidence type="ECO:0000313" key="3">
    <source>
        <dbReference type="Proteomes" id="UP001165423"/>
    </source>
</evidence>
<reference evidence="2 3" key="1">
    <citation type="submission" date="2022-03" db="EMBL/GenBank/DDBJ databases">
        <title>Luteimonas soily sp. nov., a novel bacterium isolated from the soil.</title>
        <authorList>
            <person name="Zhang X."/>
        </authorList>
    </citation>
    <scope>NUCLEOTIDE SEQUENCE [LARGE SCALE GENOMIC DNA]</scope>
    <source>
        <strain evidence="2 3">50</strain>
    </source>
</reference>
<name>A0ABT0A5P9_9GAMM</name>
<dbReference type="RefSeq" id="WP_243321659.1">
    <property type="nucleotide sequence ID" value="NZ_JALGCL010000003.1"/>
</dbReference>
<keyword evidence="1" id="KW-1133">Transmembrane helix</keyword>
<protein>
    <recommendedName>
        <fullName evidence="4">BNR repeat neuraminidase</fullName>
    </recommendedName>
</protein>